<dbReference type="AlphaFoldDB" id="A0A1T0B0A7"/>
<evidence type="ECO:0000256" key="7">
    <source>
        <dbReference type="ARBA" id="ARBA00038093"/>
    </source>
</evidence>
<protein>
    <submittedName>
        <fullName evidence="9">VapC toxin family PIN domain ribonuclease</fullName>
    </submittedName>
</protein>
<comment type="cofactor">
    <cofactor evidence="1">
        <name>Mg(2+)</name>
        <dbReference type="ChEBI" id="CHEBI:18420"/>
    </cofactor>
</comment>
<dbReference type="PANTHER" id="PTHR33653:SF1">
    <property type="entry name" value="RIBONUCLEASE VAPC2"/>
    <property type="match status" value="1"/>
</dbReference>
<dbReference type="GO" id="GO:0004518">
    <property type="term" value="F:nuclease activity"/>
    <property type="evidence" value="ECO:0007669"/>
    <property type="project" value="UniProtKB-KW"/>
</dbReference>
<dbReference type="Pfam" id="PF01850">
    <property type="entry name" value="PIN"/>
    <property type="match status" value="1"/>
</dbReference>
<keyword evidence="3" id="KW-0540">Nuclease</keyword>
<proteinExistence type="inferred from homology"/>
<evidence type="ECO:0000313" key="10">
    <source>
        <dbReference type="Proteomes" id="UP000190023"/>
    </source>
</evidence>
<dbReference type="CDD" id="cd18746">
    <property type="entry name" value="PIN_VapC4-5_FitB-like"/>
    <property type="match status" value="1"/>
</dbReference>
<dbReference type="GO" id="GO:0016787">
    <property type="term" value="F:hydrolase activity"/>
    <property type="evidence" value="ECO:0007669"/>
    <property type="project" value="UniProtKB-KW"/>
</dbReference>
<feature type="domain" description="PIN" evidence="8">
    <location>
        <begin position="2"/>
        <end position="130"/>
    </location>
</feature>
<dbReference type="InterPro" id="IPR029060">
    <property type="entry name" value="PIN-like_dom_sf"/>
</dbReference>
<organism evidence="9 10">
    <name type="scientific">[Haemophilus] felis</name>
    <dbReference type="NCBI Taxonomy" id="123822"/>
    <lineage>
        <taxon>Bacteria</taxon>
        <taxon>Pseudomonadati</taxon>
        <taxon>Pseudomonadota</taxon>
        <taxon>Gammaproteobacteria</taxon>
        <taxon>Pasteurellales</taxon>
        <taxon>Pasteurellaceae</taxon>
    </lineage>
</organism>
<dbReference type="Proteomes" id="UP000190023">
    <property type="component" value="Unassembled WGS sequence"/>
</dbReference>
<evidence type="ECO:0000256" key="5">
    <source>
        <dbReference type="ARBA" id="ARBA00022801"/>
    </source>
</evidence>
<gene>
    <name evidence="9" type="ORF">B0188_06565</name>
</gene>
<dbReference type="EMBL" id="MUYB01000026">
    <property type="protein sequence ID" value="OOS03502.1"/>
    <property type="molecule type" value="Genomic_DNA"/>
</dbReference>
<evidence type="ECO:0000256" key="3">
    <source>
        <dbReference type="ARBA" id="ARBA00022722"/>
    </source>
</evidence>
<dbReference type="STRING" id="123822.B0188_06565"/>
<dbReference type="InterPro" id="IPR050556">
    <property type="entry name" value="Type_II_TA_system_RNase"/>
</dbReference>
<evidence type="ECO:0000256" key="4">
    <source>
        <dbReference type="ARBA" id="ARBA00022723"/>
    </source>
</evidence>
<evidence type="ECO:0000256" key="6">
    <source>
        <dbReference type="ARBA" id="ARBA00022842"/>
    </source>
</evidence>
<dbReference type="InterPro" id="IPR002716">
    <property type="entry name" value="PIN_dom"/>
</dbReference>
<evidence type="ECO:0000256" key="2">
    <source>
        <dbReference type="ARBA" id="ARBA00022649"/>
    </source>
</evidence>
<evidence type="ECO:0000256" key="1">
    <source>
        <dbReference type="ARBA" id="ARBA00001946"/>
    </source>
</evidence>
<keyword evidence="2" id="KW-1277">Toxin-antitoxin system</keyword>
<keyword evidence="10" id="KW-1185">Reference proteome</keyword>
<dbReference type="PANTHER" id="PTHR33653">
    <property type="entry name" value="RIBONUCLEASE VAPC2"/>
    <property type="match status" value="1"/>
</dbReference>
<evidence type="ECO:0000313" key="9">
    <source>
        <dbReference type="EMBL" id="OOS03502.1"/>
    </source>
</evidence>
<comment type="caution">
    <text evidence="9">The sequence shown here is derived from an EMBL/GenBank/DDBJ whole genome shotgun (WGS) entry which is preliminary data.</text>
</comment>
<dbReference type="Gene3D" id="3.40.50.1010">
    <property type="entry name" value="5'-nuclease"/>
    <property type="match status" value="1"/>
</dbReference>
<reference evidence="9 10" key="1">
    <citation type="submission" date="2017-02" db="EMBL/GenBank/DDBJ databases">
        <title>Draft genome sequence of Haemophilus felis CCUG 31170 type strain.</title>
        <authorList>
            <person name="Engstrom-Jakobsson H."/>
            <person name="Salva-Serra F."/>
            <person name="Thorell K."/>
            <person name="Gonzales-Siles L."/>
            <person name="Karlsson R."/>
            <person name="Boulund F."/>
            <person name="Engstrand L."/>
            <person name="Kristiansson E."/>
            <person name="Moore E."/>
        </authorList>
    </citation>
    <scope>NUCLEOTIDE SEQUENCE [LARGE SCALE GENOMIC DNA]</scope>
    <source>
        <strain evidence="9 10">CCUG 31170</strain>
    </source>
</reference>
<dbReference type="GO" id="GO:0046872">
    <property type="term" value="F:metal ion binding"/>
    <property type="evidence" value="ECO:0007669"/>
    <property type="project" value="UniProtKB-KW"/>
</dbReference>
<keyword evidence="4" id="KW-0479">Metal-binding</keyword>
<keyword evidence="6" id="KW-0460">Magnesium</keyword>
<comment type="similarity">
    <text evidence="7">Belongs to the PINc/VapC protein family.</text>
</comment>
<evidence type="ECO:0000259" key="8">
    <source>
        <dbReference type="Pfam" id="PF01850"/>
    </source>
</evidence>
<accession>A0A1T0B0A7</accession>
<name>A0A1T0B0A7_9PAST</name>
<sequence length="138" mass="15994">MYLLDTNVISEIRLLKQNKCNIGVKEWIDNMSHHFTYTNPIILMELERGILSKERKDPLQGQHLRHWFNHFVLPNFAGRILPINAETAKICATLHIPDHAPENDAWIAASAIQHRFTLVTRNTADFERTGVKLLNPFK</sequence>
<dbReference type="OrthoDB" id="9804823at2"/>
<dbReference type="SUPFAM" id="SSF88723">
    <property type="entry name" value="PIN domain-like"/>
    <property type="match status" value="1"/>
</dbReference>
<keyword evidence="5" id="KW-0378">Hydrolase</keyword>